<sequence>MIRNAPLHLRCRQFHSLRVVDLNPVYQDAKKELIQTLWQIVDTANSQELGDLIKSICESYDELQKCEVDSLRLESAVEQGKQRYKQISDTFPPLNLENWDQYARDRAPSLRDYIHGVEEVAKPPQITEQDRLLRALPYIWQDPLCMLPDDEGTEEGVQIEGGRLELICPITCRPFQQPMVSKKCGHVFDKEGITNYFDGHSSRDCPQGACVQKLALRDFVPDDIMKLRCLIQGKRTQNEDETPLDVL</sequence>
<dbReference type="PANTHER" id="PTHR21330">
    <property type="entry name" value="E3 SUMO-PROTEIN LIGASE NSE2"/>
    <property type="match status" value="1"/>
</dbReference>
<dbReference type="InterPro" id="IPR054753">
    <property type="entry name" value="MMS21_N"/>
</dbReference>
<proteinExistence type="inferred from homology"/>
<evidence type="ECO:0000256" key="9">
    <source>
        <dbReference type="ARBA" id="ARBA00023242"/>
    </source>
</evidence>
<dbReference type="Pfam" id="PF11789">
    <property type="entry name" value="zf-Nse"/>
    <property type="match status" value="1"/>
</dbReference>
<evidence type="ECO:0000313" key="12">
    <source>
        <dbReference type="EMBL" id="CDF90224.1"/>
    </source>
</evidence>
<dbReference type="CDD" id="cd16651">
    <property type="entry name" value="SPL-RING_NSE2"/>
    <property type="match status" value="1"/>
</dbReference>
<dbReference type="EMBL" id="HG316459">
    <property type="protein sequence ID" value="CDF90224.1"/>
    <property type="molecule type" value="Genomic_DNA"/>
</dbReference>
<evidence type="ECO:0000256" key="1">
    <source>
        <dbReference type="ARBA" id="ARBA00004123"/>
    </source>
</evidence>
<evidence type="ECO:0000259" key="11">
    <source>
        <dbReference type="PROSITE" id="PS51044"/>
    </source>
</evidence>
<accession>A0A8J2X8R4</accession>
<evidence type="ECO:0000256" key="7">
    <source>
        <dbReference type="ARBA" id="ARBA00022786"/>
    </source>
</evidence>
<dbReference type="SUPFAM" id="SSF57850">
    <property type="entry name" value="RING/U-box"/>
    <property type="match status" value="1"/>
</dbReference>
<keyword evidence="8" id="KW-0862">Zinc</keyword>
<dbReference type="GO" id="GO:0000724">
    <property type="term" value="P:double-strand break repair via homologous recombination"/>
    <property type="evidence" value="ECO:0007669"/>
    <property type="project" value="InterPro"/>
</dbReference>
<evidence type="ECO:0000256" key="3">
    <source>
        <dbReference type="ARBA" id="ARBA00008212"/>
    </source>
</evidence>
<dbReference type="InterPro" id="IPR026846">
    <property type="entry name" value="Nse2(Mms21)"/>
</dbReference>
<dbReference type="GO" id="GO:0008270">
    <property type="term" value="F:zinc ion binding"/>
    <property type="evidence" value="ECO:0007669"/>
    <property type="project" value="UniProtKB-KW"/>
</dbReference>
<dbReference type="GO" id="GO:0016925">
    <property type="term" value="P:protein sumoylation"/>
    <property type="evidence" value="ECO:0007669"/>
    <property type="project" value="UniProtKB-UniPathway"/>
</dbReference>
<comment type="pathway">
    <text evidence="2">Protein modification; protein sumoylation.</text>
</comment>
<evidence type="ECO:0000313" key="13">
    <source>
        <dbReference type="Proteomes" id="UP000019375"/>
    </source>
</evidence>
<dbReference type="GO" id="GO:0030915">
    <property type="term" value="C:Smc5-Smc6 complex"/>
    <property type="evidence" value="ECO:0007669"/>
    <property type="project" value="InterPro"/>
</dbReference>
<dbReference type="AlphaFoldDB" id="A0A8J2X8R4"/>
<name>A0A8J2X8R4_ZYGB2</name>
<dbReference type="InterPro" id="IPR004181">
    <property type="entry name" value="Znf_MIZ"/>
</dbReference>
<gene>
    <name evidence="12" type="ORF">BN860_03598g</name>
</gene>
<dbReference type="UniPathway" id="UPA00886"/>
<dbReference type="PROSITE" id="PS51044">
    <property type="entry name" value="ZF_SP_RING"/>
    <property type="match status" value="1"/>
</dbReference>
<keyword evidence="13" id="KW-1185">Reference proteome</keyword>
<dbReference type="Proteomes" id="UP000019375">
    <property type="component" value="Unassembled WGS sequence"/>
</dbReference>
<evidence type="ECO:0000256" key="10">
    <source>
        <dbReference type="PROSITE-ProRule" id="PRU00452"/>
    </source>
</evidence>
<evidence type="ECO:0000256" key="5">
    <source>
        <dbReference type="ARBA" id="ARBA00022723"/>
    </source>
</evidence>
<reference evidence="13" key="1">
    <citation type="journal article" date="2013" name="Genome Announc.">
        <title>Genome sequence of the food spoilage yeast Zygosaccharomyces bailii CLIB 213(T).</title>
        <authorList>
            <person name="Galeote V."/>
            <person name="Bigey F."/>
            <person name="Devillers H."/>
            <person name="Neuveglise C."/>
            <person name="Dequin S."/>
        </authorList>
    </citation>
    <scope>NUCLEOTIDE SEQUENCE [LARGE SCALE GENOMIC DNA]</scope>
    <source>
        <strain evidence="13">CLIB 213 / ATCC 58445 / CBS 680 / CCRC 21525 / NBRC 1098 / NCYC 1416 / NRRL Y-2227</strain>
    </source>
</reference>
<keyword evidence="7" id="KW-0833">Ubl conjugation pathway</keyword>
<evidence type="ECO:0000256" key="4">
    <source>
        <dbReference type="ARBA" id="ARBA00022679"/>
    </source>
</evidence>
<dbReference type="PANTHER" id="PTHR21330:SF1">
    <property type="entry name" value="E3 SUMO-PROTEIN LIGASE NSE2"/>
    <property type="match status" value="1"/>
</dbReference>
<evidence type="ECO:0000256" key="2">
    <source>
        <dbReference type="ARBA" id="ARBA00004718"/>
    </source>
</evidence>
<keyword evidence="5" id="KW-0479">Metal-binding</keyword>
<feature type="domain" description="SP-RING-type" evidence="11">
    <location>
        <begin position="153"/>
        <end position="240"/>
    </location>
</feature>
<dbReference type="InterPro" id="IPR013083">
    <property type="entry name" value="Znf_RING/FYVE/PHD"/>
</dbReference>
<keyword evidence="6 10" id="KW-0863">Zinc-finger</keyword>
<dbReference type="GO" id="GO:0005634">
    <property type="term" value="C:nucleus"/>
    <property type="evidence" value="ECO:0007669"/>
    <property type="project" value="UniProtKB-SubCell"/>
</dbReference>
<comment type="subcellular location">
    <subcellularLocation>
        <location evidence="1">Nucleus</location>
    </subcellularLocation>
</comment>
<dbReference type="Pfam" id="PF22326">
    <property type="entry name" value="MMS21_N"/>
    <property type="match status" value="1"/>
</dbReference>
<dbReference type="Gene3D" id="1.20.120.1010">
    <property type="match status" value="1"/>
</dbReference>
<dbReference type="OrthoDB" id="756301at2759"/>
<dbReference type="Gene3D" id="3.30.40.10">
    <property type="entry name" value="Zinc/RING finger domain, C3HC4 (zinc finger)"/>
    <property type="match status" value="1"/>
</dbReference>
<dbReference type="GO" id="GO:0061665">
    <property type="term" value="F:SUMO ligase activity"/>
    <property type="evidence" value="ECO:0007669"/>
    <property type="project" value="TreeGrafter"/>
</dbReference>
<evidence type="ECO:0000256" key="6">
    <source>
        <dbReference type="ARBA" id="ARBA00022771"/>
    </source>
</evidence>
<keyword evidence="4" id="KW-0808">Transferase</keyword>
<evidence type="ECO:0000256" key="8">
    <source>
        <dbReference type="ARBA" id="ARBA00022833"/>
    </source>
</evidence>
<keyword evidence="9" id="KW-0539">Nucleus</keyword>
<organism evidence="12 13">
    <name type="scientific">Zygosaccharomyces bailii (strain CLIB 213 / ATCC 58445 / CBS 680 / BCRC 21525 / NBRC 1098 / NCYC 1416 / NRRL Y-2227)</name>
    <dbReference type="NCBI Taxonomy" id="1333698"/>
    <lineage>
        <taxon>Eukaryota</taxon>
        <taxon>Fungi</taxon>
        <taxon>Dikarya</taxon>
        <taxon>Ascomycota</taxon>
        <taxon>Saccharomycotina</taxon>
        <taxon>Saccharomycetes</taxon>
        <taxon>Saccharomycetales</taxon>
        <taxon>Saccharomycetaceae</taxon>
        <taxon>Zygosaccharomyces</taxon>
    </lineage>
</organism>
<comment type="similarity">
    <text evidence="3">Belongs to the NSE2 family.</text>
</comment>
<protein>
    <submittedName>
        <fullName evidence="12">ZYBA0S06-03598g1_1</fullName>
    </submittedName>
</protein>